<sequence length="564" mass="63689">MKLYKKQLIYMAAIAALINVSSCKRDELLDRAPQDKLTEDVLFKTENDLKLYVNQFYTSLPVEFSDQDSQSDNQVPNSINSFLAGTDQIPGSGGGWSAGDWSGIRACNYFLRKNADPQLGQDIKNKYNAEVRFFRAMFYWDKVVRFGDVPIYETDLNETSPELYNPRDSHKKVMDFVLKDLDFAVANLAEPTAENRVHKYAALALKSRIALWEGTFRKYHSLGDAEVFLQAAADASLQIINSGKYDIYSTGKPDTDYNSLFIQDDLSKNKESILSRIYITNITTTNYSRGAGNGNGYSKSLIESYLCKDGKPISVSPLYAGDDTPENEVKNRDPRYPQTIATPGFIITINENGSTTKLERPNIGTSATSTGYQVIKGRSSDVKLQNANQDNIDRFIFRYAEVLLNYAEAKAELGQLTQDILDMSVNKLRKRVGMPDMSLASLTADPNTPFPGISLPLQEIRRERRVELAGDGYRFKDLLRWRAGELINNPKTIMGMKLTDAYKATYPKDANGKSQVDNVLRDAQGYVRVYPNITARAWDNKMYLYPLPKDQLLLNKNFKQNPGW</sequence>
<keyword evidence="5" id="KW-0998">Cell outer membrane</keyword>
<reference evidence="7" key="1">
    <citation type="journal article" date="2013" name="Lancet">
        <title>First case of E anophelis outbreak in an intensive-care unit.</title>
        <authorList>
            <person name="Teo J."/>
            <person name="Tan S.Y."/>
            <person name="Tay M."/>
            <person name="Ding Y."/>
            <person name="Kjelleberg S."/>
            <person name="Givskov M."/>
            <person name="Lin R.T."/>
            <person name="Yang L."/>
        </authorList>
    </citation>
    <scope>NUCLEOTIDE SEQUENCE [LARGE SCALE GENOMIC DNA]</scope>
    <source>
        <strain evidence="7">NUHP1</strain>
    </source>
</reference>
<evidence type="ECO:0000313" key="8">
    <source>
        <dbReference type="Proteomes" id="UP000028933"/>
    </source>
</evidence>
<organism evidence="7 8">
    <name type="scientific">Elizabethkingia anophelis NUHP1</name>
    <dbReference type="NCBI Taxonomy" id="1338011"/>
    <lineage>
        <taxon>Bacteria</taxon>
        <taxon>Pseudomonadati</taxon>
        <taxon>Bacteroidota</taxon>
        <taxon>Flavobacteriia</taxon>
        <taxon>Flavobacteriales</taxon>
        <taxon>Weeksellaceae</taxon>
        <taxon>Elizabethkingia</taxon>
    </lineage>
</organism>
<dbReference type="RefSeq" id="WP_024565842.1">
    <property type="nucleotide sequence ID" value="NZ_CP007547.1"/>
</dbReference>
<keyword evidence="3" id="KW-0732">Signal</keyword>
<dbReference type="SUPFAM" id="SSF48452">
    <property type="entry name" value="TPR-like"/>
    <property type="match status" value="1"/>
</dbReference>
<dbReference type="Gene3D" id="1.25.40.390">
    <property type="match status" value="1"/>
</dbReference>
<evidence type="ECO:0000256" key="5">
    <source>
        <dbReference type="ARBA" id="ARBA00023237"/>
    </source>
</evidence>
<dbReference type="STRING" id="1338011.BD94_2811"/>
<proteinExistence type="inferred from homology"/>
<accession>A0A077EG39</accession>
<evidence type="ECO:0000313" key="7">
    <source>
        <dbReference type="EMBL" id="AIL46586.1"/>
    </source>
</evidence>
<dbReference type="KEGG" id="eao:BD94_2811"/>
<dbReference type="Proteomes" id="UP000028933">
    <property type="component" value="Chromosome"/>
</dbReference>
<evidence type="ECO:0000256" key="1">
    <source>
        <dbReference type="ARBA" id="ARBA00004442"/>
    </source>
</evidence>
<evidence type="ECO:0000256" key="3">
    <source>
        <dbReference type="ARBA" id="ARBA00022729"/>
    </source>
</evidence>
<dbReference type="Pfam" id="PF07980">
    <property type="entry name" value="SusD_RagB"/>
    <property type="match status" value="1"/>
</dbReference>
<evidence type="ECO:0000259" key="6">
    <source>
        <dbReference type="Pfam" id="PF07980"/>
    </source>
</evidence>
<dbReference type="AlphaFoldDB" id="A0A077EG39"/>
<gene>
    <name evidence="7" type="ORF">BD94_2811</name>
</gene>
<comment type="subcellular location">
    <subcellularLocation>
        <location evidence="1">Cell outer membrane</location>
    </subcellularLocation>
</comment>
<dbReference type="InterPro" id="IPR011990">
    <property type="entry name" value="TPR-like_helical_dom_sf"/>
</dbReference>
<protein>
    <submittedName>
        <fullName evidence="7">Putative outer membrane protein, probably involved in nutrient binding</fullName>
    </submittedName>
</protein>
<feature type="domain" description="RagB/SusD" evidence="6">
    <location>
        <begin position="285"/>
        <end position="564"/>
    </location>
</feature>
<dbReference type="eggNOG" id="COG0457">
    <property type="taxonomic scope" value="Bacteria"/>
</dbReference>
<evidence type="ECO:0000256" key="2">
    <source>
        <dbReference type="ARBA" id="ARBA00006275"/>
    </source>
</evidence>
<name>A0A077EG39_9FLAO</name>
<reference evidence="7" key="2">
    <citation type="journal article" date="2015" name="Genome Biol. Evol.">
        <title>Complete Genome Sequence and Transcriptomic Analysis of the Novel Pathogen Elizabethkingia anophelis in Response to Oxidative Stress.</title>
        <authorList>
            <person name="Li Y."/>
            <person name="Liu Y."/>
            <person name="Chew S.C."/>
            <person name="Tay M."/>
            <person name="Salido M.M."/>
            <person name="Teo J."/>
            <person name="Lauro F.M."/>
            <person name="Givskov M."/>
            <person name="Yang L."/>
        </authorList>
    </citation>
    <scope>NUCLEOTIDE SEQUENCE</scope>
    <source>
        <strain evidence="7">NUHP1</strain>
    </source>
</reference>
<keyword evidence="4" id="KW-0472">Membrane</keyword>
<dbReference type="InterPro" id="IPR012944">
    <property type="entry name" value="SusD_RagB_dom"/>
</dbReference>
<dbReference type="EMBL" id="CP007547">
    <property type="protein sequence ID" value="AIL46586.1"/>
    <property type="molecule type" value="Genomic_DNA"/>
</dbReference>
<dbReference type="GO" id="GO:0009279">
    <property type="term" value="C:cell outer membrane"/>
    <property type="evidence" value="ECO:0007669"/>
    <property type="project" value="UniProtKB-SubCell"/>
</dbReference>
<dbReference type="HOGENOM" id="CLU_015553_0_1_10"/>
<evidence type="ECO:0000256" key="4">
    <source>
        <dbReference type="ARBA" id="ARBA00023136"/>
    </source>
</evidence>
<comment type="similarity">
    <text evidence="2">Belongs to the SusD family.</text>
</comment>